<dbReference type="InterPro" id="IPR013760">
    <property type="entry name" value="Topo_IIA-like_dom_sf"/>
</dbReference>
<dbReference type="GO" id="GO:0003918">
    <property type="term" value="F:DNA topoisomerase type II (double strand cut, ATP-hydrolyzing) activity"/>
    <property type="evidence" value="ECO:0007669"/>
    <property type="project" value="UniProtKB-UniRule"/>
</dbReference>
<keyword evidence="4 11" id="KW-0479">Metal-binding</keyword>
<keyword evidence="5 11" id="KW-0547">Nucleotide-binding</keyword>
<dbReference type="PRINTS" id="PR00418">
    <property type="entry name" value="TPI2FAMILY"/>
</dbReference>
<dbReference type="PROSITE" id="PS50880">
    <property type="entry name" value="TOPRIM"/>
    <property type="match status" value="1"/>
</dbReference>
<dbReference type="EC" id="5.6.2.2" evidence="11"/>
<evidence type="ECO:0000256" key="2">
    <source>
        <dbReference type="ARBA" id="ARBA00010708"/>
    </source>
</evidence>
<dbReference type="GO" id="GO:0046872">
    <property type="term" value="F:metal ion binding"/>
    <property type="evidence" value="ECO:0007669"/>
    <property type="project" value="UniProtKB-KW"/>
</dbReference>
<comment type="subcellular location">
    <subcellularLocation>
        <location evidence="11">Cytoplasm</location>
    </subcellularLocation>
</comment>
<dbReference type="GO" id="GO:0006265">
    <property type="term" value="P:DNA topological change"/>
    <property type="evidence" value="ECO:0007669"/>
    <property type="project" value="UniProtKB-UniRule"/>
</dbReference>
<dbReference type="InterPro" id="IPR006171">
    <property type="entry name" value="TOPRIM_dom"/>
</dbReference>
<proteinExistence type="inferred from homology"/>
<dbReference type="Pfam" id="PF21249">
    <property type="entry name" value="GyrB_hook"/>
    <property type="match status" value="1"/>
</dbReference>
<comment type="similarity">
    <text evidence="2 11">Belongs to the type II topoisomerase GyrB family.</text>
</comment>
<dbReference type="GO" id="GO:0005737">
    <property type="term" value="C:cytoplasm"/>
    <property type="evidence" value="ECO:0007669"/>
    <property type="project" value="UniProtKB-SubCell"/>
</dbReference>
<feature type="binding site" evidence="11">
    <location>
        <position position="498"/>
    </location>
    <ligand>
        <name>Mg(2+)</name>
        <dbReference type="ChEBI" id="CHEBI:18420"/>
        <label>1</label>
        <note>catalytic</note>
    </ligand>
</feature>
<keyword evidence="8 11" id="KW-0799">Topoisomerase</keyword>
<dbReference type="AlphaFoldDB" id="E1YI05"/>
<dbReference type="GO" id="GO:0006261">
    <property type="term" value="P:DNA-templated DNA replication"/>
    <property type="evidence" value="ECO:0007669"/>
    <property type="project" value="UniProtKB-UniRule"/>
</dbReference>
<gene>
    <name evidence="11" type="primary">gyrB</name>
    <name evidence="13" type="ORF">N47_D30830</name>
</gene>
<comment type="function">
    <text evidence="11">A type II topoisomerase that negatively supercoils closed circular double-stranded (ds) DNA in an ATP-dependent manner to modulate DNA topology and maintain chromosomes in an underwound state. Negative supercoiling favors strand separation, and DNA replication, transcription, recombination and repair, all of which involve strand separation. Also able to catalyze the interconversion of other topological isomers of dsDNA rings, including catenanes and knotted rings. Type II topoisomerases break and join 2 DNA strands simultaneously in an ATP-dependent manner.</text>
</comment>
<dbReference type="InterPro" id="IPR000565">
    <property type="entry name" value="Topo_IIA_B"/>
</dbReference>
<evidence type="ECO:0000256" key="5">
    <source>
        <dbReference type="ARBA" id="ARBA00022741"/>
    </source>
</evidence>
<evidence type="ECO:0000259" key="12">
    <source>
        <dbReference type="PROSITE" id="PS50880"/>
    </source>
</evidence>
<dbReference type="HAMAP" id="MF_01898">
    <property type="entry name" value="GyrB"/>
    <property type="match status" value="1"/>
</dbReference>
<dbReference type="PROSITE" id="PS00177">
    <property type="entry name" value="TOPOISOMERASE_II"/>
    <property type="match status" value="1"/>
</dbReference>
<feature type="site" description="Interaction with DNA" evidence="11">
    <location>
        <position position="452"/>
    </location>
</feature>
<dbReference type="SMART" id="SM00433">
    <property type="entry name" value="TOP2c"/>
    <property type="match status" value="1"/>
</dbReference>
<dbReference type="CDD" id="cd16928">
    <property type="entry name" value="HATPase_GyrB-like"/>
    <property type="match status" value="1"/>
</dbReference>
<feature type="binding site" evidence="11">
    <location>
        <position position="500"/>
    </location>
    <ligand>
        <name>Mg(2+)</name>
        <dbReference type="ChEBI" id="CHEBI:18420"/>
        <label>2</label>
    </ligand>
</feature>
<keyword evidence="6 11" id="KW-0067">ATP-binding</keyword>
<dbReference type="InterPro" id="IPR034160">
    <property type="entry name" value="TOPRIM_GyrB"/>
</dbReference>
<feature type="binding site" evidence="11">
    <location>
        <position position="424"/>
    </location>
    <ligand>
        <name>Mg(2+)</name>
        <dbReference type="ChEBI" id="CHEBI:18420"/>
        <label>1</label>
        <note>catalytic</note>
    </ligand>
</feature>
<evidence type="ECO:0000256" key="4">
    <source>
        <dbReference type="ARBA" id="ARBA00022723"/>
    </source>
</evidence>
<accession>E1YI05</accession>
<feature type="site" description="Interaction with DNA" evidence="11">
    <location>
        <position position="449"/>
    </location>
</feature>
<keyword evidence="7 11" id="KW-0460">Magnesium</keyword>
<dbReference type="PANTHER" id="PTHR45866:SF1">
    <property type="entry name" value="DNA GYRASE SUBUNIT B, MITOCHONDRIAL"/>
    <property type="match status" value="1"/>
</dbReference>
<dbReference type="Pfam" id="PF00986">
    <property type="entry name" value="DNA_gyraseB_C"/>
    <property type="match status" value="1"/>
</dbReference>
<dbReference type="FunFam" id="3.40.50.670:FF:000001">
    <property type="entry name" value="DNA topoisomerase 2"/>
    <property type="match status" value="1"/>
</dbReference>
<dbReference type="InterPro" id="IPR003594">
    <property type="entry name" value="HATPase_dom"/>
</dbReference>
<comment type="subunit">
    <text evidence="11">Heterotetramer, composed of two GyrA and two GyrB chains. In the heterotetramer, GyrA contains the active site tyrosine that forms a transient covalent intermediate with DNA, while GyrB binds cofactors and catalyzes ATP hydrolysis.</text>
</comment>
<dbReference type="GO" id="GO:0005694">
    <property type="term" value="C:chromosome"/>
    <property type="evidence" value="ECO:0007669"/>
    <property type="project" value="InterPro"/>
</dbReference>
<dbReference type="InterPro" id="IPR014721">
    <property type="entry name" value="Ribsml_uS5_D2-typ_fold_subgr"/>
</dbReference>
<dbReference type="EMBL" id="FR695874">
    <property type="protein sequence ID" value="CBX30274.1"/>
    <property type="molecule type" value="Genomic_DNA"/>
</dbReference>
<dbReference type="FunFam" id="3.30.565.10:FF:000002">
    <property type="entry name" value="DNA gyrase subunit B"/>
    <property type="match status" value="1"/>
</dbReference>
<comment type="miscellaneous">
    <text evidence="11">Few gyrases are as efficient as E.coli at forming negative supercoils. Not all organisms have 2 type II topoisomerases; in organisms with a single type II topoisomerase this enzyme also has to decatenate newly replicated chromosomes.</text>
</comment>
<dbReference type="Gene3D" id="3.40.50.670">
    <property type="match status" value="2"/>
</dbReference>
<evidence type="ECO:0000256" key="10">
    <source>
        <dbReference type="ARBA" id="ARBA00023235"/>
    </source>
</evidence>
<dbReference type="GO" id="GO:0005524">
    <property type="term" value="F:ATP binding"/>
    <property type="evidence" value="ECO:0007669"/>
    <property type="project" value="UniProtKB-UniRule"/>
</dbReference>
<dbReference type="InterPro" id="IPR013759">
    <property type="entry name" value="Topo_IIA_B_C"/>
</dbReference>
<name>E1YI05_9BACT</name>
<dbReference type="CDD" id="cd03366">
    <property type="entry name" value="TOPRIM_TopoIIA_GyrB"/>
    <property type="match status" value="1"/>
</dbReference>
<dbReference type="NCBIfam" id="NF004189">
    <property type="entry name" value="PRK05644.1"/>
    <property type="match status" value="1"/>
</dbReference>
<keyword evidence="10 11" id="KW-0413">Isomerase</keyword>
<dbReference type="PANTHER" id="PTHR45866">
    <property type="entry name" value="DNA GYRASE/TOPOISOMERASE SUBUNIT B"/>
    <property type="match status" value="1"/>
</dbReference>
<evidence type="ECO:0000313" key="13">
    <source>
        <dbReference type="EMBL" id="CBX30274.1"/>
    </source>
</evidence>
<dbReference type="SUPFAM" id="SSF54211">
    <property type="entry name" value="Ribosomal protein S5 domain 2-like"/>
    <property type="match status" value="1"/>
</dbReference>
<dbReference type="InterPro" id="IPR036890">
    <property type="entry name" value="HATPase_C_sf"/>
</dbReference>
<evidence type="ECO:0000256" key="1">
    <source>
        <dbReference type="ARBA" id="ARBA00000185"/>
    </source>
</evidence>
<dbReference type="InterPro" id="IPR011557">
    <property type="entry name" value="GyrB"/>
</dbReference>
<comment type="cofactor">
    <cofactor evidence="11">
        <name>Mg(2+)</name>
        <dbReference type="ChEBI" id="CHEBI:18420"/>
    </cofactor>
    <cofactor evidence="11">
        <name>Mn(2+)</name>
        <dbReference type="ChEBI" id="CHEBI:29035"/>
    </cofactor>
    <cofactor evidence="11">
        <name>Ca(2+)</name>
        <dbReference type="ChEBI" id="CHEBI:29108"/>
    </cofactor>
    <text evidence="11">Binds two Mg(2+) per subunit. The magnesium ions form salt bridges with both the protein and the DNA. Can also accept other divalent metal cations, such as Mn(2+) or Ca(2+).</text>
</comment>
<dbReference type="Pfam" id="PF02518">
    <property type="entry name" value="HATPase_c"/>
    <property type="match status" value="1"/>
</dbReference>
<protein>
    <recommendedName>
        <fullName evidence="11">DNA gyrase subunit B</fullName>
        <ecNumber evidence="11">5.6.2.2</ecNumber>
    </recommendedName>
</protein>
<dbReference type="InterPro" id="IPR020568">
    <property type="entry name" value="Ribosomal_Su5_D2-typ_SF"/>
</dbReference>
<dbReference type="SUPFAM" id="SSF55874">
    <property type="entry name" value="ATPase domain of HSP90 chaperone/DNA topoisomerase II/histidine kinase"/>
    <property type="match status" value="1"/>
</dbReference>
<dbReference type="InterPro" id="IPR013506">
    <property type="entry name" value="Topo_IIA_bsu_dom2"/>
</dbReference>
<dbReference type="InterPro" id="IPR001241">
    <property type="entry name" value="Topo_IIA"/>
</dbReference>
<dbReference type="InterPro" id="IPR002288">
    <property type="entry name" value="DNA_gyrase_B_C"/>
</dbReference>
<dbReference type="GO" id="GO:0003677">
    <property type="term" value="F:DNA binding"/>
    <property type="evidence" value="ECO:0007669"/>
    <property type="project" value="UniProtKB-KW"/>
</dbReference>
<comment type="catalytic activity">
    <reaction evidence="1 11">
        <text>ATP-dependent breakage, passage and rejoining of double-stranded DNA.</text>
        <dbReference type="EC" id="5.6.2.2"/>
    </reaction>
</comment>
<dbReference type="FunFam" id="3.30.230.10:FF:000005">
    <property type="entry name" value="DNA gyrase subunit B"/>
    <property type="match status" value="1"/>
</dbReference>
<evidence type="ECO:0000256" key="11">
    <source>
        <dbReference type="HAMAP-Rule" id="MF_01898"/>
    </source>
</evidence>
<dbReference type="InterPro" id="IPR049353">
    <property type="entry name" value="GyrB_hook"/>
</dbReference>
<evidence type="ECO:0000256" key="3">
    <source>
        <dbReference type="ARBA" id="ARBA00022490"/>
    </source>
</evidence>
<dbReference type="NCBIfam" id="NF011501">
    <property type="entry name" value="PRK14939.1"/>
    <property type="match status" value="1"/>
</dbReference>
<dbReference type="Gene3D" id="3.30.230.10">
    <property type="match status" value="1"/>
</dbReference>
<evidence type="ECO:0000256" key="8">
    <source>
        <dbReference type="ARBA" id="ARBA00023029"/>
    </source>
</evidence>
<organism evidence="13">
    <name type="scientific">uncultured Desulfobacterium sp</name>
    <dbReference type="NCBI Taxonomy" id="201089"/>
    <lineage>
        <taxon>Bacteria</taxon>
        <taxon>Pseudomonadati</taxon>
        <taxon>Thermodesulfobacteriota</taxon>
        <taxon>Desulfobacteria</taxon>
        <taxon>Desulfobacterales</taxon>
        <taxon>Desulfobacteriaceae</taxon>
        <taxon>Desulfobacterium</taxon>
        <taxon>environmental samples</taxon>
    </lineage>
</organism>
<dbReference type="NCBIfam" id="TIGR01059">
    <property type="entry name" value="gyrB"/>
    <property type="match status" value="1"/>
</dbReference>
<evidence type="ECO:0000256" key="9">
    <source>
        <dbReference type="ARBA" id="ARBA00023125"/>
    </source>
</evidence>
<sequence length="815" mass="92335">MKEEQNTYTSDSIKVLEGLEAVRKRPSMYIGNIDLQGLHHLVYEIVDNSIDESMAGFCNFINVIIHTDNSVSVEDDGRGIPVGIHKTEKVPAAEVVMLKLHAGGKFDNDSYKVSGGLHGVGVSVVNALSVRLDLEIYTDGKIYSQAFEKGKKVTELTITGETKKRGTKIHFKPDTEILTTDNFDFEVISKRLRELAFLNKKLRIKVEDERSEKKEEFYYEGGITSFVEFINKHTVVLHSPIYFEGNKNDVMVEVCLQYNDTFSEKLFSFANNINTVEGGFHVIGFKTALTRVINQYAANGNLSKDLKEKLSGEDVREGLTAVISIRLKNPQFEGQTKTKLGNSEIKGLVESLVNEKLAMFFEENPAIAKKVLSRAIDAARARFAARKARDLVRSKGSMVDATLPGKLADCQSSEPSEREIFLVEGDSAGGSAKQGRDRKFQAILPLKGKILNVEKARIDQILKSEEIKNIIIALGTGVGGEENVVDNIRYHKIIIMTDADVDGSHIRTLLLTLFYRQLPEVIEKGYLYIAQPPLLKVGKGKNEKYFKDEQELNDYTIKIFCEQNKLFIESDTQTLSDYGLYLFVTNLAEYSSVLRRLERNGIKADFVEILLKNHVEDKSFLQDYDKMSYIKNLLSEKKYKTEEINWNPERNIYELTVEYPEGLSDNKRQEGLVKDETNRVKIGIGLIYSADYQKCVNIGQNIFKYDKPPFYITGKDDTEPVNPETKINDKMELLGIILEEAKKGLVIQRYKGLGEMNPDQLWSTTMNPEKRNLLQVKVGDSVDTNEIFTILMGDDVEPRREFIQNNALDVRMLDI</sequence>
<evidence type="ECO:0000256" key="6">
    <source>
        <dbReference type="ARBA" id="ARBA00022840"/>
    </source>
</evidence>
<evidence type="ECO:0000256" key="7">
    <source>
        <dbReference type="ARBA" id="ARBA00022842"/>
    </source>
</evidence>
<keyword evidence="9" id="KW-0238">DNA-binding</keyword>
<dbReference type="Pfam" id="PF01751">
    <property type="entry name" value="Toprim"/>
    <property type="match status" value="1"/>
</dbReference>
<dbReference type="InterPro" id="IPR018522">
    <property type="entry name" value="TopoIIA_CS"/>
</dbReference>
<feature type="binding site" evidence="11">
    <location>
        <position position="498"/>
    </location>
    <ligand>
        <name>Mg(2+)</name>
        <dbReference type="ChEBI" id="CHEBI:18420"/>
        <label>2</label>
    </ligand>
</feature>
<reference evidence="13" key="1">
    <citation type="journal article" date="2011" name="Environ. Microbiol.">
        <title>Genomic insights into the metabolic potential of the polycyclic aromatic hydrocarbon degrading sulfate-reducing Deltaproteobacterium N47.</title>
        <authorList>
            <person name="Bergmann F."/>
            <person name="Selesi D."/>
            <person name="Weinmaier T."/>
            <person name="Tischler P."/>
            <person name="Rattei T."/>
            <person name="Meckenstock R.U."/>
        </authorList>
    </citation>
    <scope>NUCLEOTIDE SEQUENCE</scope>
</reference>
<keyword evidence="3 11" id="KW-0963">Cytoplasm</keyword>
<feature type="domain" description="Toprim" evidence="12">
    <location>
        <begin position="418"/>
        <end position="533"/>
    </location>
</feature>
<dbReference type="PRINTS" id="PR01159">
    <property type="entry name" value="DNAGYRASEB"/>
</dbReference>
<dbReference type="Pfam" id="PF00204">
    <property type="entry name" value="DNA_gyraseB"/>
    <property type="match status" value="1"/>
</dbReference>
<dbReference type="Gene3D" id="3.30.565.10">
    <property type="entry name" value="Histidine kinase-like ATPase, C-terminal domain"/>
    <property type="match status" value="1"/>
</dbReference>
<dbReference type="CDD" id="cd00822">
    <property type="entry name" value="TopoII_Trans_DNA_gyrase"/>
    <property type="match status" value="1"/>
</dbReference>
<dbReference type="SUPFAM" id="SSF56719">
    <property type="entry name" value="Type II DNA topoisomerase"/>
    <property type="match status" value="1"/>
</dbReference>
<dbReference type="SMART" id="SM00387">
    <property type="entry name" value="HATPase_c"/>
    <property type="match status" value="1"/>
</dbReference>